<dbReference type="SUPFAM" id="SSF52833">
    <property type="entry name" value="Thioredoxin-like"/>
    <property type="match status" value="1"/>
</dbReference>
<feature type="signal peptide" evidence="1">
    <location>
        <begin position="1"/>
        <end position="19"/>
    </location>
</feature>
<name>A0ABT1GAW3_9GAMM</name>
<gene>
    <name evidence="2" type="ORF">J2T60_001022</name>
</gene>
<evidence type="ECO:0000256" key="1">
    <source>
        <dbReference type="SAM" id="SignalP"/>
    </source>
</evidence>
<keyword evidence="1" id="KW-0732">Signal</keyword>
<sequence length="161" mass="17370">MNWKLLIPLIALTVLAALAAMVWSSSGEETDGSTLPEMTVYKTPECGCCSLWADHAEQAGFPVTARDVSHRELNGKKAEAGLPHGLGSCHTTFVDGYVIEGHVPIEQVERLLQERPDALGLAVPGMPVGSPGMEMGDRQDPYEVVKFDAEGGTEVYARYPQ</sequence>
<evidence type="ECO:0008006" key="4">
    <source>
        <dbReference type="Google" id="ProtNLM"/>
    </source>
</evidence>
<dbReference type="RefSeq" id="WP_253446329.1">
    <property type="nucleotide sequence ID" value="NZ_JALJYF010000001.1"/>
</dbReference>
<accession>A0ABT1GAW3</accession>
<proteinExistence type="predicted"/>
<protein>
    <recommendedName>
        <fullName evidence="4">DUF411 domain-containing protein</fullName>
    </recommendedName>
</protein>
<evidence type="ECO:0000313" key="2">
    <source>
        <dbReference type="EMBL" id="MCP1727057.1"/>
    </source>
</evidence>
<dbReference type="EMBL" id="JALJYF010000001">
    <property type="protein sequence ID" value="MCP1727057.1"/>
    <property type="molecule type" value="Genomic_DNA"/>
</dbReference>
<comment type="caution">
    <text evidence="2">The sequence shown here is derived from an EMBL/GenBank/DDBJ whole genome shotgun (WGS) entry which is preliminary data.</text>
</comment>
<keyword evidence="3" id="KW-1185">Reference proteome</keyword>
<feature type="chain" id="PRO_5046664340" description="DUF411 domain-containing protein" evidence="1">
    <location>
        <begin position="20"/>
        <end position="161"/>
    </location>
</feature>
<dbReference type="Proteomes" id="UP001523550">
    <property type="component" value="Unassembled WGS sequence"/>
</dbReference>
<reference evidence="2 3" key="1">
    <citation type="submission" date="2022-03" db="EMBL/GenBank/DDBJ databases">
        <title>Genomic Encyclopedia of Type Strains, Phase III (KMG-III): the genomes of soil and plant-associated and newly described type strains.</title>
        <authorList>
            <person name="Whitman W."/>
        </authorList>
    </citation>
    <scope>NUCLEOTIDE SEQUENCE [LARGE SCALE GENOMIC DNA]</scope>
    <source>
        <strain evidence="2 3">BSker1</strain>
    </source>
</reference>
<organism evidence="2 3">
    <name type="scientific">Natronospira proteinivora</name>
    <dbReference type="NCBI Taxonomy" id="1807133"/>
    <lineage>
        <taxon>Bacteria</taxon>
        <taxon>Pseudomonadati</taxon>
        <taxon>Pseudomonadota</taxon>
        <taxon>Gammaproteobacteria</taxon>
        <taxon>Natronospirales</taxon>
        <taxon>Natronospiraceae</taxon>
        <taxon>Natronospira</taxon>
    </lineage>
</organism>
<dbReference type="Pfam" id="PF04214">
    <property type="entry name" value="DUF411"/>
    <property type="match status" value="1"/>
</dbReference>
<dbReference type="InterPro" id="IPR007332">
    <property type="entry name" value="DUF411"/>
</dbReference>
<evidence type="ECO:0000313" key="3">
    <source>
        <dbReference type="Proteomes" id="UP001523550"/>
    </source>
</evidence>
<dbReference type="InterPro" id="IPR036249">
    <property type="entry name" value="Thioredoxin-like_sf"/>
</dbReference>